<evidence type="ECO:0000256" key="1">
    <source>
        <dbReference type="PIRNR" id="PIRNR017290"/>
    </source>
</evidence>
<organism evidence="3 4">
    <name type="scientific">Austropuccinia psidii MF-1</name>
    <dbReference type="NCBI Taxonomy" id="1389203"/>
    <lineage>
        <taxon>Eukaryota</taxon>
        <taxon>Fungi</taxon>
        <taxon>Dikarya</taxon>
        <taxon>Basidiomycota</taxon>
        <taxon>Pucciniomycotina</taxon>
        <taxon>Pucciniomycetes</taxon>
        <taxon>Pucciniales</taxon>
        <taxon>Sphaerophragmiaceae</taxon>
        <taxon>Austropuccinia</taxon>
    </lineage>
</organism>
<dbReference type="PANTHER" id="PTHR28090">
    <property type="entry name" value="PROTEIN ROT1"/>
    <property type="match status" value="1"/>
</dbReference>
<sequence length="229" mass="25933">MASIILNSARSFSKLLFLFLLLSISQAFVYSQHDFTSNLTDLSGTWSSGSGNVRTGPGFANPVNFSFTYPKTAGISMSFTNDGFWEEAQYRFVSNGTRPNCVKAIVLWQHGRYTFEQNGSLTMQPIAVDGRIQVQDPCAAQTSFITYYNQPGIYQSWQIYNDAHHNTFNLQLQAFDNALFPRLYLVSKTPLMLPTTQLSKNSTKSKRSFIPEPPQALSGMWKRWYDAWA</sequence>
<comment type="similarity">
    <text evidence="1">Belongs to the ROT1 family.</text>
</comment>
<dbReference type="PANTHER" id="PTHR28090:SF2">
    <property type="entry name" value="PROTEIN ROT1"/>
    <property type="match status" value="1"/>
</dbReference>
<keyword evidence="1" id="KW-0472">Membrane</keyword>
<keyword evidence="4" id="KW-1185">Reference proteome</keyword>
<protein>
    <recommendedName>
        <fullName evidence="1">Protein ROT1</fullName>
    </recommendedName>
</protein>
<keyword evidence="1" id="KW-0256">Endoplasmic reticulum</keyword>
<evidence type="ECO:0000313" key="4">
    <source>
        <dbReference type="Proteomes" id="UP000765509"/>
    </source>
</evidence>
<comment type="function">
    <text evidence="1">Required for normal levels of the cell wall 1,6-beta-glucan. Involved in a protein folding machinery chaperoning proteins acting in various physiological processes including cell wall synthesis and lysis of autophagic bodies.</text>
</comment>
<dbReference type="GO" id="GO:0051082">
    <property type="term" value="F:unfolded protein binding"/>
    <property type="evidence" value="ECO:0007669"/>
    <property type="project" value="TreeGrafter"/>
</dbReference>
<feature type="chain" id="PRO_5040222920" description="Protein ROT1" evidence="2">
    <location>
        <begin position="28"/>
        <end position="229"/>
    </location>
</feature>
<evidence type="ECO:0000256" key="2">
    <source>
        <dbReference type="SAM" id="SignalP"/>
    </source>
</evidence>
<dbReference type="EMBL" id="AVOT02012399">
    <property type="protein sequence ID" value="MBW0494097.1"/>
    <property type="molecule type" value="Genomic_DNA"/>
</dbReference>
<dbReference type="PIRSF" id="PIRSF017290">
    <property type="entry name" value="ROT1_prd"/>
    <property type="match status" value="1"/>
</dbReference>
<dbReference type="OrthoDB" id="5327821at2759"/>
<dbReference type="AlphaFoldDB" id="A0A9Q3H7I2"/>
<keyword evidence="2" id="KW-0732">Signal</keyword>
<dbReference type="Pfam" id="PF10681">
    <property type="entry name" value="Rot1"/>
    <property type="match status" value="1"/>
</dbReference>
<gene>
    <name evidence="3" type="ORF">O181_033812</name>
</gene>
<dbReference type="GO" id="GO:0005789">
    <property type="term" value="C:endoplasmic reticulum membrane"/>
    <property type="evidence" value="ECO:0007669"/>
    <property type="project" value="UniProtKB-SubCell"/>
</dbReference>
<name>A0A9Q3H7I2_9BASI</name>
<feature type="signal peptide" evidence="2">
    <location>
        <begin position="1"/>
        <end position="27"/>
    </location>
</feature>
<comment type="subcellular location">
    <subcellularLocation>
        <location evidence="1">Endoplasmic reticulum membrane</location>
    </subcellularLocation>
</comment>
<dbReference type="GO" id="GO:0006458">
    <property type="term" value="P:'de novo' protein folding"/>
    <property type="evidence" value="ECO:0007669"/>
    <property type="project" value="InterPro"/>
</dbReference>
<proteinExistence type="inferred from homology"/>
<dbReference type="Proteomes" id="UP000765509">
    <property type="component" value="Unassembled WGS sequence"/>
</dbReference>
<dbReference type="InterPro" id="IPR019623">
    <property type="entry name" value="Rot1"/>
</dbReference>
<reference evidence="3" key="1">
    <citation type="submission" date="2021-03" db="EMBL/GenBank/DDBJ databases">
        <title>Draft genome sequence of rust myrtle Austropuccinia psidii MF-1, a brazilian biotype.</title>
        <authorList>
            <person name="Quecine M.C."/>
            <person name="Pachon D.M.R."/>
            <person name="Bonatelli M.L."/>
            <person name="Correr F.H."/>
            <person name="Franceschini L.M."/>
            <person name="Leite T.F."/>
            <person name="Margarido G.R.A."/>
            <person name="Almeida C.A."/>
            <person name="Ferrarezi J.A."/>
            <person name="Labate C.A."/>
        </authorList>
    </citation>
    <scope>NUCLEOTIDE SEQUENCE</scope>
    <source>
        <strain evidence="3">MF-1</strain>
    </source>
</reference>
<comment type="caution">
    <text evidence="3">The sequence shown here is derived from an EMBL/GenBank/DDBJ whole genome shotgun (WGS) entry which is preliminary data.</text>
</comment>
<evidence type="ECO:0000313" key="3">
    <source>
        <dbReference type="EMBL" id="MBW0494097.1"/>
    </source>
</evidence>
<accession>A0A9Q3H7I2</accession>